<evidence type="ECO:0000313" key="12">
    <source>
        <dbReference type="Proteomes" id="UP000722485"/>
    </source>
</evidence>
<keyword evidence="9" id="KW-0807">Transducer</keyword>
<feature type="transmembrane region" description="Helical" evidence="10">
    <location>
        <begin position="304"/>
        <end position="324"/>
    </location>
</feature>
<organism evidence="11 12">
    <name type="scientific">Cylindrodendrum hubeiense</name>
    <dbReference type="NCBI Taxonomy" id="595255"/>
    <lineage>
        <taxon>Eukaryota</taxon>
        <taxon>Fungi</taxon>
        <taxon>Dikarya</taxon>
        <taxon>Ascomycota</taxon>
        <taxon>Pezizomycotina</taxon>
        <taxon>Sordariomycetes</taxon>
        <taxon>Hypocreomycetidae</taxon>
        <taxon>Hypocreales</taxon>
        <taxon>Nectriaceae</taxon>
        <taxon>Cylindrodendrum</taxon>
    </lineage>
</organism>
<dbReference type="PANTHER" id="PTHR28097">
    <property type="entry name" value="PHEROMONE A FACTOR RECEPTOR"/>
    <property type="match status" value="1"/>
</dbReference>
<feature type="transmembrane region" description="Helical" evidence="10">
    <location>
        <begin position="187"/>
        <end position="213"/>
    </location>
</feature>
<evidence type="ECO:0000256" key="2">
    <source>
        <dbReference type="ARBA" id="ARBA00011085"/>
    </source>
</evidence>
<feature type="transmembrane region" description="Helical" evidence="10">
    <location>
        <begin position="104"/>
        <end position="125"/>
    </location>
</feature>
<accession>A0A9P5GYC3</accession>
<evidence type="ECO:0008006" key="13">
    <source>
        <dbReference type="Google" id="ProtNLM"/>
    </source>
</evidence>
<keyword evidence="12" id="KW-1185">Reference proteome</keyword>
<reference evidence="11" key="1">
    <citation type="submission" date="2020-03" db="EMBL/GenBank/DDBJ databases">
        <title>Draft Genome Sequence of Cylindrodendrum hubeiense.</title>
        <authorList>
            <person name="Buettner E."/>
            <person name="Kellner H."/>
        </authorList>
    </citation>
    <scope>NUCLEOTIDE SEQUENCE</scope>
    <source>
        <strain evidence="11">IHI 201604</strain>
    </source>
</reference>
<evidence type="ECO:0000256" key="8">
    <source>
        <dbReference type="ARBA" id="ARBA00023170"/>
    </source>
</evidence>
<evidence type="ECO:0000256" key="10">
    <source>
        <dbReference type="SAM" id="Phobius"/>
    </source>
</evidence>
<keyword evidence="8" id="KW-0675">Receptor</keyword>
<dbReference type="Proteomes" id="UP000722485">
    <property type="component" value="Unassembled WGS sequence"/>
</dbReference>
<dbReference type="OrthoDB" id="2874149at2759"/>
<keyword evidence="3" id="KW-0589">Pheromone response</keyword>
<feature type="transmembrane region" description="Helical" evidence="10">
    <location>
        <begin position="61"/>
        <end position="84"/>
    </location>
</feature>
<dbReference type="InterPro" id="IPR001499">
    <property type="entry name" value="GPCR_STE3"/>
</dbReference>
<dbReference type="Pfam" id="PF02076">
    <property type="entry name" value="STE3"/>
    <property type="match status" value="1"/>
</dbReference>
<feature type="transmembrane region" description="Helical" evidence="10">
    <location>
        <begin position="34"/>
        <end position="52"/>
    </location>
</feature>
<dbReference type="GO" id="GO:0004932">
    <property type="term" value="F:mating-type factor pheromone receptor activity"/>
    <property type="evidence" value="ECO:0007669"/>
    <property type="project" value="InterPro"/>
</dbReference>
<keyword evidence="4 10" id="KW-0812">Transmembrane</keyword>
<evidence type="ECO:0000256" key="1">
    <source>
        <dbReference type="ARBA" id="ARBA00004141"/>
    </source>
</evidence>
<proteinExistence type="inferred from homology"/>
<name>A0A9P5GYC3_9HYPO</name>
<comment type="caution">
    <text evidence="11">The sequence shown here is derived from an EMBL/GenBank/DDBJ whole genome shotgun (WGS) entry which is preliminary data.</text>
</comment>
<dbReference type="AlphaFoldDB" id="A0A9P5GYC3"/>
<keyword evidence="7 10" id="KW-0472">Membrane</keyword>
<evidence type="ECO:0000256" key="7">
    <source>
        <dbReference type="ARBA" id="ARBA00023136"/>
    </source>
</evidence>
<evidence type="ECO:0000256" key="3">
    <source>
        <dbReference type="ARBA" id="ARBA00022507"/>
    </source>
</evidence>
<dbReference type="PANTHER" id="PTHR28097:SF1">
    <property type="entry name" value="PHEROMONE A FACTOR RECEPTOR"/>
    <property type="match status" value="1"/>
</dbReference>
<dbReference type="GO" id="GO:0005886">
    <property type="term" value="C:plasma membrane"/>
    <property type="evidence" value="ECO:0007669"/>
    <property type="project" value="TreeGrafter"/>
</dbReference>
<evidence type="ECO:0000256" key="6">
    <source>
        <dbReference type="ARBA" id="ARBA00023040"/>
    </source>
</evidence>
<feature type="transmembrane region" description="Helical" evidence="10">
    <location>
        <begin position="146"/>
        <end position="167"/>
    </location>
</feature>
<sequence>MGAASDLFSRGEAAFIIVAPGPETVTSPSLTANLILRVVLAILANFVCLVPLRHLYRGGEFAAVVFIANIEVVNFKNVINSLIWRNDDTDSWWPGYGLCDVNPYIHNVTVSLYVTCLLAIMRNLAQQVGMMRANPLTVRERRRRNFGQALIIFSLPIIQLAWVWPLTSQRYVVASLVGCTWAAWPSWPYIVFFVAAPVVVSMMTAFYAVLIYIRFREVAKTTVSALSNNRVANQRAQRARRRLYLMVMSILVPFLPVIVILAVLNVNQASPLMPFDYNAIHKTQFPYPWNTIVYLPSNQLEFAFINNCYIPILSAIPVFVFFGMTKNAMNTYRRGCLRIGLGRLFPILHQEYDPDRDAYGSGGMSSTNTGSTNSTATEKIKSFLSSRQLKSISTSSGHSSRREPMQSLNVTLSSVDVEQGLPPSHPSPPEHTYSATVSNNGDLIQFPHPNPFLFRTHLNFSIPFKLLPSFISKKTSHPHSGQVLPLRSLASVVHQPHWEPLTHPSNVQTRVWSNDENRLSGRTTPEVGLLDQSSSGHAVTVETLLTRESRQR</sequence>
<evidence type="ECO:0000313" key="11">
    <source>
        <dbReference type="EMBL" id="KAF7544296.1"/>
    </source>
</evidence>
<feature type="transmembrane region" description="Helical" evidence="10">
    <location>
        <begin position="243"/>
        <end position="264"/>
    </location>
</feature>
<dbReference type="PRINTS" id="PR00899">
    <property type="entry name" value="GPCRSTE3"/>
</dbReference>
<keyword evidence="6" id="KW-0297">G-protein coupled receptor</keyword>
<dbReference type="GO" id="GO:0000750">
    <property type="term" value="P:pheromone-dependent signal transduction involved in conjugation with cellular fusion"/>
    <property type="evidence" value="ECO:0007669"/>
    <property type="project" value="TreeGrafter"/>
</dbReference>
<protein>
    <recommendedName>
        <fullName evidence="13">Pheromone receptor</fullName>
    </recommendedName>
</protein>
<comment type="subcellular location">
    <subcellularLocation>
        <location evidence="1">Membrane</location>
        <topology evidence="1">Multi-pass membrane protein</topology>
    </subcellularLocation>
</comment>
<dbReference type="EMBL" id="JAANBB010000312">
    <property type="protein sequence ID" value="KAF7544296.1"/>
    <property type="molecule type" value="Genomic_DNA"/>
</dbReference>
<evidence type="ECO:0000256" key="5">
    <source>
        <dbReference type="ARBA" id="ARBA00022989"/>
    </source>
</evidence>
<evidence type="ECO:0000256" key="9">
    <source>
        <dbReference type="ARBA" id="ARBA00023224"/>
    </source>
</evidence>
<keyword evidence="5 10" id="KW-1133">Transmembrane helix</keyword>
<comment type="similarity">
    <text evidence="2">Belongs to the G-protein coupled receptor 4 family.</text>
</comment>
<evidence type="ECO:0000256" key="4">
    <source>
        <dbReference type="ARBA" id="ARBA00022692"/>
    </source>
</evidence>
<gene>
    <name evidence="11" type="ORF">G7Z17_g10075</name>
</gene>